<accession>A0A397J3J7</accession>
<name>A0A397J3J7_9GLOM</name>
<dbReference type="EMBL" id="PQFF01000114">
    <property type="protein sequence ID" value="RHZ81278.1"/>
    <property type="molecule type" value="Genomic_DNA"/>
</dbReference>
<evidence type="ECO:0000313" key="2">
    <source>
        <dbReference type="Proteomes" id="UP000266861"/>
    </source>
</evidence>
<protein>
    <submittedName>
        <fullName evidence="1">Uncharacterized protein</fullName>
    </submittedName>
</protein>
<keyword evidence="2" id="KW-1185">Reference proteome</keyword>
<reference evidence="1 2" key="1">
    <citation type="submission" date="2018-08" db="EMBL/GenBank/DDBJ databases">
        <title>Genome and evolution of the arbuscular mycorrhizal fungus Diversispora epigaea (formerly Glomus versiforme) and its bacterial endosymbionts.</title>
        <authorList>
            <person name="Sun X."/>
            <person name="Fei Z."/>
            <person name="Harrison M."/>
        </authorList>
    </citation>
    <scope>NUCLEOTIDE SEQUENCE [LARGE SCALE GENOMIC DNA]</scope>
    <source>
        <strain evidence="1 2">IT104</strain>
    </source>
</reference>
<gene>
    <name evidence="1" type="ORF">Glove_122g119</name>
</gene>
<dbReference type="AlphaFoldDB" id="A0A397J3J7"/>
<proteinExistence type="predicted"/>
<comment type="caution">
    <text evidence="1">The sequence shown here is derived from an EMBL/GenBank/DDBJ whole genome shotgun (WGS) entry which is preliminary data.</text>
</comment>
<evidence type="ECO:0000313" key="1">
    <source>
        <dbReference type="EMBL" id="RHZ81278.1"/>
    </source>
</evidence>
<sequence>MLDTEVNKMKDMDDILFKLLIDQNVVDHNPEIKNPIVISKLNLTKGRQGYRLKERHVHVQEGINKKKLSFINCEELIQLIEGMRNSKLIVIKGQGFDQVEQQEKVGINIKELKLIPLIKEQATTINYFKETNFSEKILYKKCNNVKNSEARFNKAIVE</sequence>
<organism evidence="1 2">
    <name type="scientific">Diversispora epigaea</name>
    <dbReference type="NCBI Taxonomy" id="1348612"/>
    <lineage>
        <taxon>Eukaryota</taxon>
        <taxon>Fungi</taxon>
        <taxon>Fungi incertae sedis</taxon>
        <taxon>Mucoromycota</taxon>
        <taxon>Glomeromycotina</taxon>
        <taxon>Glomeromycetes</taxon>
        <taxon>Diversisporales</taxon>
        <taxon>Diversisporaceae</taxon>
        <taxon>Diversispora</taxon>
    </lineage>
</organism>
<dbReference type="Proteomes" id="UP000266861">
    <property type="component" value="Unassembled WGS sequence"/>
</dbReference>